<dbReference type="Proteomes" id="UP000326994">
    <property type="component" value="Unassembled WGS sequence"/>
</dbReference>
<keyword evidence="1" id="KW-1133">Transmembrane helix</keyword>
<gene>
    <name evidence="2" type="ORF">ULMS_21990</name>
</gene>
<comment type="caution">
    <text evidence="2">The sequence shown here is derived from an EMBL/GenBank/DDBJ whole genome shotgun (WGS) entry which is preliminary data.</text>
</comment>
<evidence type="ECO:0000313" key="2">
    <source>
        <dbReference type="EMBL" id="GEQ86691.1"/>
    </source>
</evidence>
<evidence type="ECO:0000313" key="3">
    <source>
        <dbReference type="Proteomes" id="UP000326994"/>
    </source>
</evidence>
<feature type="transmembrane region" description="Helical" evidence="1">
    <location>
        <begin position="6"/>
        <end position="27"/>
    </location>
</feature>
<dbReference type="AlphaFoldDB" id="A0A5J4G328"/>
<keyword evidence="1" id="KW-0472">Membrane</keyword>
<sequence>MFSFNFQLFILVTVVAIFIGYIIHIVYKIKMARLIGVKLENRNLFYRVIVTLFLSDLPE</sequence>
<protein>
    <submittedName>
        <fullName evidence="2">Uncharacterized protein</fullName>
    </submittedName>
</protein>
<dbReference type="EMBL" id="BKCF01000004">
    <property type="protein sequence ID" value="GEQ86691.1"/>
    <property type="molecule type" value="Genomic_DNA"/>
</dbReference>
<keyword evidence="1" id="KW-0812">Transmembrane</keyword>
<evidence type="ECO:0000256" key="1">
    <source>
        <dbReference type="SAM" id="Phobius"/>
    </source>
</evidence>
<accession>A0A5J4G328</accession>
<organism evidence="2 3">
    <name type="scientific">Patiriisocius marinistellae</name>
    <dbReference type="NCBI Taxonomy" id="2494560"/>
    <lineage>
        <taxon>Bacteria</taxon>
        <taxon>Pseudomonadati</taxon>
        <taxon>Bacteroidota</taxon>
        <taxon>Flavobacteriia</taxon>
        <taxon>Flavobacteriales</taxon>
        <taxon>Flavobacteriaceae</taxon>
        <taxon>Patiriisocius</taxon>
    </lineage>
</organism>
<keyword evidence="3" id="KW-1185">Reference proteome</keyword>
<name>A0A5J4G328_9FLAO</name>
<reference evidence="2 3" key="1">
    <citation type="submission" date="2019-08" db="EMBL/GenBank/DDBJ databases">
        <title>Ulvibacter marinistellae sp. nov., isolated from a starfish, Patiria pectinifera.</title>
        <authorList>
            <person name="Kawano K."/>
            <person name="Ushijima N."/>
            <person name="Kihara M."/>
            <person name="Itoh H."/>
        </authorList>
    </citation>
    <scope>NUCLEOTIDE SEQUENCE [LARGE SCALE GENOMIC DNA]</scope>
    <source>
        <strain evidence="2 3">KK4</strain>
    </source>
</reference>
<proteinExistence type="predicted"/>